<protein>
    <submittedName>
        <fullName evidence="2">Peptidase M15</fullName>
    </submittedName>
</protein>
<dbReference type="InterPro" id="IPR003709">
    <property type="entry name" value="VanY-like_core_dom"/>
</dbReference>
<dbReference type="Proteomes" id="UP000718564">
    <property type="component" value="Unassembled WGS sequence"/>
</dbReference>
<feature type="domain" description="D-alanyl-D-alanine carboxypeptidase-like core" evidence="1">
    <location>
        <begin position="157"/>
        <end position="248"/>
    </location>
</feature>
<evidence type="ECO:0000313" key="2">
    <source>
        <dbReference type="EMBL" id="NMG19234.1"/>
    </source>
</evidence>
<organism evidence="2 3">
    <name type="scientific">Brasilonema bromeliae SPC951</name>
    <dbReference type="NCBI Taxonomy" id="385972"/>
    <lineage>
        <taxon>Bacteria</taxon>
        <taxon>Bacillati</taxon>
        <taxon>Cyanobacteriota</taxon>
        <taxon>Cyanophyceae</taxon>
        <taxon>Nostocales</taxon>
        <taxon>Scytonemataceae</taxon>
        <taxon>Brasilonema</taxon>
        <taxon>Bromeliae group (in: Brasilonema)</taxon>
    </lineage>
</organism>
<gene>
    <name evidence="2" type="ORF">DP116_07125</name>
</gene>
<dbReference type="EMBL" id="QMEB01000036">
    <property type="protein sequence ID" value="NMG19234.1"/>
    <property type="molecule type" value="Genomic_DNA"/>
</dbReference>
<sequence>MKTFLKKTFFYILIAFLSCALVASHGISRYKLMADVPNPKDCVTTPSLENNRVLTQSCTNIPQTLPTQTPSQPFTPNPNLTEKERFFSAITNKLPTIPRNNTFEYILLRAYGSVFVNQNPEIKLPQKVLFTNEQETKQFQSSLTLTQVKNTSQCYLQKSAAEAFNQARSQVQIPLKSGYGASDCTRSFATNLRFWQKYANNQTLEQVRQGKETTILGVVAPPGASQHLWGLAIDLRVTTEAQKQVLNQNGWYRTVENDIPHWTYVGLPLEKLTQFGFQNKVVRNVTYWLTPL</sequence>
<dbReference type="RefSeq" id="WP_169154507.1">
    <property type="nucleotide sequence ID" value="NZ_CAWPJE010000409.1"/>
</dbReference>
<dbReference type="SUPFAM" id="SSF55166">
    <property type="entry name" value="Hedgehog/DD-peptidase"/>
    <property type="match status" value="1"/>
</dbReference>
<evidence type="ECO:0000313" key="3">
    <source>
        <dbReference type="Proteomes" id="UP000718564"/>
    </source>
</evidence>
<dbReference type="PROSITE" id="PS51257">
    <property type="entry name" value="PROKAR_LIPOPROTEIN"/>
    <property type="match status" value="1"/>
</dbReference>
<name>A0ABX1P4K1_9CYAN</name>
<dbReference type="Gene3D" id="3.30.1380.10">
    <property type="match status" value="1"/>
</dbReference>
<accession>A0ABX1P4K1</accession>
<reference evidence="2 3" key="1">
    <citation type="submission" date="2018-06" db="EMBL/GenBank/DDBJ databases">
        <title>Comparative genomics of Brasilonema spp. strains.</title>
        <authorList>
            <person name="Alvarenga D.O."/>
            <person name="Fiore M.F."/>
            <person name="Varani A.M."/>
        </authorList>
    </citation>
    <scope>NUCLEOTIDE SEQUENCE [LARGE SCALE GENOMIC DNA]</scope>
    <source>
        <strain evidence="2 3">SPC951</strain>
    </source>
</reference>
<dbReference type="InterPro" id="IPR009045">
    <property type="entry name" value="Zn_M74/Hedgehog-like"/>
</dbReference>
<proteinExistence type="predicted"/>
<comment type="caution">
    <text evidence="2">The sequence shown here is derived from an EMBL/GenBank/DDBJ whole genome shotgun (WGS) entry which is preliminary data.</text>
</comment>
<dbReference type="Pfam" id="PF02557">
    <property type="entry name" value="VanY"/>
    <property type="match status" value="1"/>
</dbReference>
<evidence type="ECO:0000259" key="1">
    <source>
        <dbReference type="Pfam" id="PF02557"/>
    </source>
</evidence>
<keyword evidence="3" id="KW-1185">Reference proteome</keyword>